<dbReference type="PANTHER" id="PTHR11139:SF69">
    <property type="entry name" value="SERINE_THREONINE-PROTEIN KINASE ATR"/>
    <property type="match status" value="1"/>
</dbReference>
<dbReference type="InterPro" id="IPR012993">
    <property type="entry name" value="UME"/>
</dbReference>
<feature type="domain" description="UME" evidence="6">
    <location>
        <begin position="177"/>
        <end position="248"/>
    </location>
</feature>
<evidence type="ECO:0000256" key="2">
    <source>
        <dbReference type="ARBA" id="ARBA00022527"/>
    </source>
</evidence>
<keyword evidence="2" id="KW-0418">Kinase</keyword>
<dbReference type="Pfam" id="PF02259">
    <property type="entry name" value="FAT"/>
    <property type="match status" value="1"/>
</dbReference>
<comment type="subcellular location">
    <subcellularLocation>
        <location evidence="1">Nucleus</location>
    </subcellularLocation>
</comment>
<evidence type="ECO:0000313" key="7">
    <source>
        <dbReference type="EMBL" id="CAK0828259.1"/>
    </source>
</evidence>
<evidence type="ECO:0000259" key="6">
    <source>
        <dbReference type="Pfam" id="PF08064"/>
    </source>
</evidence>
<dbReference type="Pfam" id="PF08064">
    <property type="entry name" value="UME"/>
    <property type="match status" value="1"/>
</dbReference>
<evidence type="ECO:0008006" key="9">
    <source>
        <dbReference type="Google" id="ProtNLM"/>
    </source>
</evidence>
<organism evidence="7 8">
    <name type="scientific">Prorocentrum cordatum</name>
    <dbReference type="NCBI Taxonomy" id="2364126"/>
    <lineage>
        <taxon>Eukaryota</taxon>
        <taxon>Sar</taxon>
        <taxon>Alveolata</taxon>
        <taxon>Dinophyceae</taxon>
        <taxon>Prorocentrales</taxon>
        <taxon>Prorocentraceae</taxon>
        <taxon>Prorocentrum</taxon>
    </lineage>
</organism>
<evidence type="ECO:0000256" key="4">
    <source>
        <dbReference type="ARBA" id="ARBA00023242"/>
    </source>
</evidence>
<dbReference type="EMBL" id="CAUYUJ010010001">
    <property type="protein sequence ID" value="CAK0828259.1"/>
    <property type="molecule type" value="Genomic_DNA"/>
</dbReference>
<sequence>MVSPVCVEELLRALPGDALARLFEGYARGNFRVDGVCHLVLHGPPELRVRALLPRVLPVLVSAQSMRTVEDLCTLLEEPAQSLFAPQLPYILSAAARQPEESMDRALAFVSERVYGRQVSVAGICDASLGQALVLILWDSVSPRGHEVLTGNRRSPKWEEYSPLLRGSRGDEGCPLDHARLLAAIALLFELVPQSLYRFAPKVLEFLHSASEVSGFHPGSVRCWQLFVQHVGVARLRPLLPAVVTELLRLATQLRLRAREGDDRPCEVLLGSVVGQACQQHADLVAKLPPLPPWPELSAARAAVGSAWPPTQRRGQTPEAFGRQLEAGVEQLEGAAQQAVRRAALEHVTALVESQRCPSSPTRVTQLGAALLCRLMRALLSFLWESSAWPDDQLMCGRLLGALGAIDPARLPQLDLGSTQLARTPADLGNAELLAKRVLTDFLVPSLTSKNSYAFAAQEILKYLQARGRDAAMLAHLSEDVRETLRPYTSSSYQLVEPAEVLEDTHTFDGVVAHAVGLTHGEHRALFLACLPAAHGNHALSLFLMHHVLHNLLVKDSRAPTEKLQALGLALAGLLDSQNDATAQAVFSLVDDLIERREQLFLSAGHDRAQPADTAARERVLLRVQALQSPITHRHIVSASVRCGAHARALRSLEQALIEEHQGPGTVFDAASIESEEDCLLVHSIYRDLDELDSALGALRAGPATAKTRTLRFELEGRWQDAQSLYEVQLASAAREGEARRELLCRLAHCPHNMRRFESSLRLVEGMEVEDVQAKLRPLAVEAAWQLGSWDRLEQALARPAAREADDFQVRLGQALLEFHRGDSARLEGALRDATLSVTQTVASAARESYTRAYQHLLKLHVVSDLSWLAARRTDAGSAPPAPGELAAWLMERAEVVAPTLSARQLVLSPLRTALEDMGLADDCKRVELAVARLCRKHGAPVAMEHPAVSFGGLGVRAETLARAQLEWGKLLYAGGSHHDALRHMQQLAPRSPKARLLGARWATEPASELLIPRVAEAEFKAAKEGLPADEAACFYHAAYLDRLLKEQLARRGLASAPGPQAERSPFDVRNLVTFTLRGYLDALRRGTNGSTSSSTGSSSWRGTAASWTCTRPLPCRR</sequence>
<evidence type="ECO:0000256" key="3">
    <source>
        <dbReference type="ARBA" id="ARBA00022763"/>
    </source>
</evidence>
<keyword evidence="2" id="KW-0723">Serine/threonine-protein kinase</keyword>
<keyword evidence="2" id="KW-0808">Transferase</keyword>
<proteinExistence type="predicted"/>
<keyword evidence="8" id="KW-1185">Reference proteome</keyword>
<feature type="domain" description="PIK-related kinase FAT" evidence="5">
    <location>
        <begin position="778"/>
        <end position="987"/>
    </location>
</feature>
<accession>A0ABN9S8P3</accession>
<evidence type="ECO:0000313" key="8">
    <source>
        <dbReference type="Proteomes" id="UP001189429"/>
    </source>
</evidence>
<name>A0ABN9S8P3_9DINO</name>
<gene>
    <name evidence="7" type="ORF">PCOR1329_LOCUS27536</name>
</gene>
<dbReference type="InterPro" id="IPR050517">
    <property type="entry name" value="DDR_Repair_Kinase"/>
</dbReference>
<evidence type="ECO:0000256" key="1">
    <source>
        <dbReference type="ARBA" id="ARBA00004123"/>
    </source>
</evidence>
<dbReference type="InterPro" id="IPR003151">
    <property type="entry name" value="PIK-rel_kinase_FAT"/>
</dbReference>
<keyword evidence="4" id="KW-0539">Nucleus</keyword>
<keyword evidence="3" id="KW-0227">DNA damage</keyword>
<dbReference type="Proteomes" id="UP001189429">
    <property type="component" value="Unassembled WGS sequence"/>
</dbReference>
<evidence type="ECO:0000259" key="5">
    <source>
        <dbReference type="Pfam" id="PF02259"/>
    </source>
</evidence>
<reference evidence="7" key="1">
    <citation type="submission" date="2023-10" db="EMBL/GenBank/DDBJ databases">
        <authorList>
            <person name="Chen Y."/>
            <person name="Shah S."/>
            <person name="Dougan E. K."/>
            <person name="Thang M."/>
            <person name="Chan C."/>
        </authorList>
    </citation>
    <scope>NUCLEOTIDE SEQUENCE [LARGE SCALE GENOMIC DNA]</scope>
</reference>
<comment type="caution">
    <text evidence="7">The sequence shown here is derived from an EMBL/GenBank/DDBJ whole genome shotgun (WGS) entry which is preliminary data.</text>
</comment>
<protein>
    <recommendedName>
        <fullName evidence="9">Non-specific serine/threonine protein kinase</fullName>
    </recommendedName>
</protein>
<dbReference type="PANTHER" id="PTHR11139">
    <property type="entry name" value="ATAXIA TELANGIECTASIA MUTATED ATM -RELATED"/>
    <property type="match status" value="1"/>
</dbReference>